<dbReference type="Proteomes" id="UP000824890">
    <property type="component" value="Unassembled WGS sequence"/>
</dbReference>
<evidence type="ECO:0008006" key="3">
    <source>
        <dbReference type="Google" id="ProtNLM"/>
    </source>
</evidence>
<comment type="caution">
    <text evidence="1">The sequence shown here is derived from an EMBL/GenBank/DDBJ whole genome shotgun (WGS) entry which is preliminary data.</text>
</comment>
<evidence type="ECO:0000313" key="1">
    <source>
        <dbReference type="EMBL" id="KAH0872145.1"/>
    </source>
</evidence>
<keyword evidence="2" id="KW-1185">Reference proteome</keyword>
<reference evidence="1 2" key="1">
    <citation type="submission" date="2021-05" db="EMBL/GenBank/DDBJ databases">
        <title>Genome Assembly of Synthetic Allotetraploid Brassica napus Reveals Homoeologous Exchanges between Subgenomes.</title>
        <authorList>
            <person name="Davis J.T."/>
        </authorList>
    </citation>
    <scope>NUCLEOTIDE SEQUENCE [LARGE SCALE GENOMIC DNA]</scope>
    <source>
        <strain evidence="2">cv. Da-Ae</strain>
        <tissue evidence="1">Seedling</tissue>
    </source>
</reference>
<sequence length="97" mass="10252">MRVVLFGNGSSIGGSFSISWLAFASGVSLASSVNQSATVSGDTPYLSVMSFYLRDGGDSSVLGRCLLKVVVFRRASSLTVKEKTDSQVVKRLLSVVL</sequence>
<protein>
    <recommendedName>
        <fullName evidence="3">Secreted protein</fullName>
    </recommendedName>
</protein>
<evidence type="ECO:0000313" key="2">
    <source>
        <dbReference type="Proteomes" id="UP000824890"/>
    </source>
</evidence>
<organism evidence="1 2">
    <name type="scientific">Brassica napus</name>
    <name type="common">Rape</name>
    <dbReference type="NCBI Taxonomy" id="3708"/>
    <lineage>
        <taxon>Eukaryota</taxon>
        <taxon>Viridiplantae</taxon>
        <taxon>Streptophyta</taxon>
        <taxon>Embryophyta</taxon>
        <taxon>Tracheophyta</taxon>
        <taxon>Spermatophyta</taxon>
        <taxon>Magnoliopsida</taxon>
        <taxon>eudicotyledons</taxon>
        <taxon>Gunneridae</taxon>
        <taxon>Pentapetalae</taxon>
        <taxon>rosids</taxon>
        <taxon>malvids</taxon>
        <taxon>Brassicales</taxon>
        <taxon>Brassicaceae</taxon>
        <taxon>Brassiceae</taxon>
        <taxon>Brassica</taxon>
    </lineage>
</organism>
<dbReference type="EMBL" id="JAGKQM010000016">
    <property type="protein sequence ID" value="KAH0872145.1"/>
    <property type="molecule type" value="Genomic_DNA"/>
</dbReference>
<proteinExistence type="predicted"/>
<accession>A0ABQ7YW63</accession>
<name>A0ABQ7YW63_BRANA</name>
<gene>
    <name evidence="1" type="ORF">HID58_069507</name>
</gene>